<organism evidence="2 3">
    <name type="scientific">Thermolongibacillus altinsuensis</name>
    <dbReference type="NCBI Taxonomy" id="575256"/>
    <lineage>
        <taxon>Bacteria</taxon>
        <taxon>Bacillati</taxon>
        <taxon>Bacillota</taxon>
        <taxon>Bacilli</taxon>
        <taxon>Bacillales</taxon>
        <taxon>Anoxybacillaceae</taxon>
        <taxon>Thermolongibacillus</taxon>
    </lineage>
</organism>
<keyword evidence="3" id="KW-1185">Reference proteome</keyword>
<reference evidence="2 3" key="1">
    <citation type="submission" date="2019-03" db="EMBL/GenBank/DDBJ databases">
        <title>Genomic Encyclopedia of Type Strains, Phase IV (KMG-IV): sequencing the most valuable type-strain genomes for metagenomic binning, comparative biology and taxonomic classification.</title>
        <authorList>
            <person name="Goeker M."/>
        </authorList>
    </citation>
    <scope>NUCLEOTIDE SEQUENCE [LARGE SCALE GENOMIC DNA]</scope>
    <source>
        <strain evidence="2 3">DSM 24979</strain>
    </source>
</reference>
<comment type="caution">
    <text evidence="2">The sequence shown here is derived from an EMBL/GenBank/DDBJ whole genome shotgun (WGS) entry which is preliminary data.</text>
</comment>
<dbReference type="AlphaFoldDB" id="A0A4R1QLB4"/>
<evidence type="ECO:0000256" key="1">
    <source>
        <dbReference type="PROSITE-ProRule" id="PRU00742"/>
    </source>
</evidence>
<dbReference type="RefSeq" id="WP_132949216.1">
    <property type="nucleotide sequence ID" value="NZ_SLUL01000014.1"/>
</dbReference>
<dbReference type="PANTHER" id="PTHR11358">
    <property type="entry name" value="ARGINASE/AGMATINASE"/>
    <property type="match status" value="1"/>
</dbReference>
<dbReference type="Gene3D" id="3.40.800.10">
    <property type="entry name" value="Ureohydrolase domain"/>
    <property type="match status" value="1"/>
</dbReference>
<protein>
    <submittedName>
        <fullName evidence="2">Arginase family enzyme</fullName>
    </submittedName>
</protein>
<name>A0A4R1QLB4_9BACL</name>
<dbReference type="Proteomes" id="UP000295658">
    <property type="component" value="Unassembled WGS sequence"/>
</dbReference>
<dbReference type="Pfam" id="PF00491">
    <property type="entry name" value="Arginase"/>
    <property type="match status" value="1"/>
</dbReference>
<dbReference type="GO" id="GO:0008783">
    <property type="term" value="F:agmatinase activity"/>
    <property type="evidence" value="ECO:0007669"/>
    <property type="project" value="TreeGrafter"/>
</dbReference>
<dbReference type="GO" id="GO:0046872">
    <property type="term" value="F:metal ion binding"/>
    <property type="evidence" value="ECO:0007669"/>
    <property type="project" value="InterPro"/>
</dbReference>
<evidence type="ECO:0000313" key="2">
    <source>
        <dbReference type="EMBL" id="TCL46813.1"/>
    </source>
</evidence>
<evidence type="ECO:0000313" key="3">
    <source>
        <dbReference type="Proteomes" id="UP000295658"/>
    </source>
</evidence>
<dbReference type="InterPro" id="IPR023696">
    <property type="entry name" value="Ureohydrolase_dom_sf"/>
</dbReference>
<dbReference type="PANTHER" id="PTHR11358:SF41">
    <property type="entry name" value="ARGINASE"/>
    <property type="match status" value="1"/>
</dbReference>
<sequence length="247" mass="28074">MSLRHSGVTFLNFDGTYLSQKQLLRFPHEWIDVNDLNGTNLYCDNRSLCEIEKRLSKRKTKGITFLGSGNYHYASYLLLKEIREPFTLVLFDHHTDTSEESLFPFISCGSWVVYVLKHVPLLKHVVIIGSSPSLSPSPNVTIFPKNNIDYSPKMIISNISTDCVYISIDKDVLRQEDAITNWDQGSMKLSVLLDYLQEILHRKDVIGVDICGEDRFASAKNEEANRKILEVCLHHASKLSPTTHSAS</sequence>
<proteinExistence type="inferred from homology"/>
<comment type="similarity">
    <text evidence="1">Belongs to the arginase family.</text>
</comment>
<gene>
    <name evidence="2" type="ORF">EDD69_11472</name>
</gene>
<dbReference type="OrthoDB" id="9805406at2"/>
<dbReference type="InterPro" id="IPR006035">
    <property type="entry name" value="Ureohydrolase"/>
</dbReference>
<accession>A0A4R1QLB4</accession>
<dbReference type="EMBL" id="SLUL01000014">
    <property type="protein sequence ID" value="TCL46813.1"/>
    <property type="molecule type" value="Genomic_DNA"/>
</dbReference>
<dbReference type="GO" id="GO:0033389">
    <property type="term" value="P:putrescine biosynthetic process from arginine, via agmatine"/>
    <property type="evidence" value="ECO:0007669"/>
    <property type="project" value="TreeGrafter"/>
</dbReference>
<dbReference type="PROSITE" id="PS51409">
    <property type="entry name" value="ARGINASE_2"/>
    <property type="match status" value="1"/>
</dbReference>
<dbReference type="SUPFAM" id="SSF52768">
    <property type="entry name" value="Arginase/deacetylase"/>
    <property type="match status" value="1"/>
</dbReference>